<evidence type="ECO:0008006" key="3">
    <source>
        <dbReference type="Google" id="ProtNLM"/>
    </source>
</evidence>
<gene>
    <name evidence="1" type="ORF">SAMN05444398_101865</name>
</gene>
<dbReference type="STRING" id="337701.SAMN05444398_101865"/>
<keyword evidence="2" id="KW-1185">Reference proteome</keyword>
<accession>A0A1M6YH68</accession>
<proteinExistence type="predicted"/>
<dbReference type="AlphaFoldDB" id="A0A1M6YH68"/>
<dbReference type="Pfam" id="PF10649">
    <property type="entry name" value="DUF2478"/>
    <property type="match status" value="1"/>
</dbReference>
<dbReference type="Proteomes" id="UP000183974">
    <property type="component" value="Unassembled WGS sequence"/>
</dbReference>
<reference evidence="1 2" key="1">
    <citation type="submission" date="2016-11" db="EMBL/GenBank/DDBJ databases">
        <authorList>
            <person name="Jaros S."/>
            <person name="Januszkiewicz K."/>
            <person name="Wedrychowicz H."/>
        </authorList>
    </citation>
    <scope>NUCLEOTIDE SEQUENCE [LARGE SCALE GENOMIC DNA]</scope>
    <source>
        <strain evidence="1 2">DSM 29589</strain>
    </source>
</reference>
<organism evidence="1 2">
    <name type="scientific">Roseovarius pacificus</name>
    <dbReference type="NCBI Taxonomy" id="337701"/>
    <lineage>
        <taxon>Bacteria</taxon>
        <taxon>Pseudomonadati</taxon>
        <taxon>Pseudomonadota</taxon>
        <taxon>Alphaproteobacteria</taxon>
        <taxon>Rhodobacterales</taxon>
        <taxon>Roseobacteraceae</taxon>
        <taxon>Roseovarius</taxon>
    </lineage>
</organism>
<dbReference type="EMBL" id="FRBR01000001">
    <property type="protein sequence ID" value="SHL17684.1"/>
    <property type="molecule type" value="Genomic_DNA"/>
</dbReference>
<evidence type="ECO:0000313" key="2">
    <source>
        <dbReference type="Proteomes" id="UP000183974"/>
    </source>
</evidence>
<dbReference type="OrthoDB" id="5918880at2"/>
<sequence length="173" mass="18318">MSLAYVMTDEPGATDRLLCDFAALCAARGRRAAGVVQTNTDCTDSRLCDMDVRVLPNGAVFRISQSLGANARGCRLDPAALEQAVAAVEAGLPHRPDLLIANKFGKHEANGRGFRDLIAHCLADGIPVLLGVNRGNHASFLKFSGGLAMQLDASEQALDNWAQEVLPRGPHAA</sequence>
<dbReference type="RefSeq" id="WP_073033083.1">
    <property type="nucleotide sequence ID" value="NZ_BMLR01000001.1"/>
</dbReference>
<protein>
    <recommendedName>
        <fullName evidence="3">Nucleoside-triphosphatase THEP1</fullName>
    </recommendedName>
</protein>
<evidence type="ECO:0000313" key="1">
    <source>
        <dbReference type="EMBL" id="SHL17684.1"/>
    </source>
</evidence>
<name>A0A1M6YH68_9RHOB</name>
<dbReference type="InterPro" id="IPR018912">
    <property type="entry name" value="DUF2478"/>
</dbReference>